<dbReference type="InterPro" id="IPR035992">
    <property type="entry name" value="Ricin_B-like_lectins"/>
</dbReference>
<dbReference type="CDD" id="cd00161">
    <property type="entry name" value="beta-trefoil_Ricin-like"/>
    <property type="match status" value="1"/>
</dbReference>
<dbReference type="InterPro" id="IPR002022">
    <property type="entry name" value="Pec_lyase"/>
</dbReference>
<proteinExistence type="inferred from homology"/>
<feature type="domain" description="Ricin B lectin" evidence="4">
    <location>
        <begin position="35"/>
        <end position="177"/>
    </location>
</feature>
<name>A0ABU0ZEC3_9ACTN</name>
<keyword evidence="2" id="KW-0624">Polysaccharide degradation</keyword>
<dbReference type="SMART" id="SM00458">
    <property type="entry name" value="RICIN"/>
    <property type="match status" value="1"/>
</dbReference>
<dbReference type="EMBL" id="JAVHUY010000010">
    <property type="protein sequence ID" value="MDQ7905396.1"/>
    <property type="molecule type" value="Genomic_DNA"/>
</dbReference>
<organism evidence="6 7">
    <name type="scientific">Phytohabitans maris</name>
    <dbReference type="NCBI Taxonomy" id="3071409"/>
    <lineage>
        <taxon>Bacteria</taxon>
        <taxon>Bacillati</taxon>
        <taxon>Actinomycetota</taxon>
        <taxon>Actinomycetes</taxon>
        <taxon>Micromonosporales</taxon>
        <taxon>Micromonosporaceae</taxon>
    </lineage>
</organism>
<protein>
    <submittedName>
        <fullName evidence="6">RICIN domain-containing protein</fullName>
    </submittedName>
</protein>
<feature type="signal peptide" evidence="3">
    <location>
        <begin position="1"/>
        <end position="29"/>
    </location>
</feature>
<dbReference type="SMART" id="SM00656">
    <property type="entry name" value="Amb_all"/>
    <property type="match status" value="1"/>
</dbReference>
<reference evidence="6 7" key="1">
    <citation type="submission" date="2023-08" db="EMBL/GenBank/DDBJ databases">
        <title>Phytohabitans sansha sp. nov., isolated from marine sediment.</title>
        <authorList>
            <person name="Zhao Y."/>
            <person name="Yi K."/>
        </authorList>
    </citation>
    <scope>NUCLEOTIDE SEQUENCE [LARGE SCALE GENOMIC DNA]</scope>
    <source>
        <strain evidence="6 7">ZYX-F-186</strain>
    </source>
</reference>
<accession>A0ABU0ZEC3</accession>
<evidence type="ECO:0000256" key="2">
    <source>
        <dbReference type="RuleBase" id="RU361173"/>
    </source>
</evidence>
<dbReference type="Gene3D" id="2.80.10.50">
    <property type="match status" value="2"/>
</dbReference>
<dbReference type="SUPFAM" id="SSF51126">
    <property type="entry name" value="Pectin lyase-like"/>
    <property type="match status" value="1"/>
</dbReference>
<gene>
    <name evidence="6" type="ORF">RB614_12760</name>
</gene>
<dbReference type="PANTHER" id="PTHR31683:SF18">
    <property type="entry name" value="PECTATE LYASE 21-RELATED"/>
    <property type="match status" value="1"/>
</dbReference>
<feature type="chain" id="PRO_5045370816" evidence="3">
    <location>
        <begin position="30"/>
        <end position="487"/>
    </location>
</feature>
<dbReference type="PANTHER" id="PTHR31683">
    <property type="entry name" value="PECTATE LYASE 18-RELATED"/>
    <property type="match status" value="1"/>
</dbReference>
<keyword evidence="2" id="KW-0964">Secreted</keyword>
<evidence type="ECO:0000313" key="6">
    <source>
        <dbReference type="EMBL" id="MDQ7905396.1"/>
    </source>
</evidence>
<dbReference type="Pfam" id="PF00544">
    <property type="entry name" value="Pectate_lyase_4"/>
    <property type="match status" value="1"/>
</dbReference>
<dbReference type="RefSeq" id="WP_308712667.1">
    <property type="nucleotide sequence ID" value="NZ_JAVHUY010000010.1"/>
</dbReference>
<dbReference type="Pfam" id="PF14200">
    <property type="entry name" value="RicinB_lectin_2"/>
    <property type="match status" value="2"/>
</dbReference>
<keyword evidence="3" id="KW-0732">Signal</keyword>
<sequence>MKRKLVTLAAVALTVPAAIVAVSVLPANAASPANGGVYTLAVGASGKCLEVAGGSADNGALLQQASCSAGSTRQQWRVVSSSAGGFTLVNVNSTRCADLPSGSTSSGVQLQQWGCGDGTKVNQRWSFAASGAASGKYTIASAASGLCVSDRDGSTAGGNPIVQETCSDVARMQWLFNQVGGNPTTPPPGGVPYSNVPDGFAQGVTGGAGGQTVTVTNQSQLNQYVTASGSYVIRVSGTINISPKGTELRVASNKTIIGVGTSGQIVGGGFFLGTGVSNVIIRNLTIRDTLMPDDDPGDDAYDYDAIQLDTANRIWIDHNRLSRMNDGLIDSRKDTTNLTVSWNHLVDNNKTFGIGWTDNVTARITIHHNWLQNTRTRNPSADNIAYCHLYNNYVQNTSSYGNYIRGLTKGVIENSYFENSRNPYYVEAGELVARGNITVNSPWDSGKVTSKGSAFNPSSFYSYTLHAAADVPALLRQYAGPQASIGN</sequence>
<evidence type="ECO:0000259" key="5">
    <source>
        <dbReference type="SMART" id="SM00656"/>
    </source>
</evidence>
<comment type="similarity">
    <text evidence="2">Belongs to the polysaccharide lyase 1 family.</text>
</comment>
<comment type="caution">
    <text evidence="6">The sequence shown here is derived from an EMBL/GenBank/DDBJ whole genome shotgun (WGS) entry which is preliminary data.</text>
</comment>
<evidence type="ECO:0000313" key="7">
    <source>
        <dbReference type="Proteomes" id="UP001230908"/>
    </source>
</evidence>
<dbReference type="Proteomes" id="UP001230908">
    <property type="component" value="Unassembled WGS sequence"/>
</dbReference>
<dbReference type="InterPro" id="IPR012334">
    <property type="entry name" value="Pectin_lyas_fold"/>
</dbReference>
<dbReference type="SUPFAM" id="SSF50370">
    <property type="entry name" value="Ricin B-like lectins"/>
    <property type="match status" value="1"/>
</dbReference>
<evidence type="ECO:0000256" key="1">
    <source>
        <dbReference type="ARBA" id="ARBA00023239"/>
    </source>
</evidence>
<dbReference type="InterPro" id="IPR011050">
    <property type="entry name" value="Pectin_lyase_fold/virulence"/>
</dbReference>
<keyword evidence="7" id="KW-1185">Reference proteome</keyword>
<dbReference type="Gene3D" id="2.160.20.10">
    <property type="entry name" value="Single-stranded right-handed beta-helix, Pectin lyase-like"/>
    <property type="match status" value="1"/>
</dbReference>
<dbReference type="InterPro" id="IPR045032">
    <property type="entry name" value="PEL"/>
</dbReference>
<evidence type="ECO:0000259" key="4">
    <source>
        <dbReference type="SMART" id="SM00458"/>
    </source>
</evidence>
<keyword evidence="1 2" id="KW-0456">Lyase</keyword>
<feature type="domain" description="Pectate lyase" evidence="5">
    <location>
        <begin position="208"/>
        <end position="423"/>
    </location>
</feature>
<keyword evidence="2" id="KW-0119">Carbohydrate metabolism</keyword>
<comment type="subcellular location">
    <subcellularLocation>
        <location evidence="2">Secreted</location>
    </subcellularLocation>
</comment>
<evidence type="ECO:0000256" key="3">
    <source>
        <dbReference type="SAM" id="SignalP"/>
    </source>
</evidence>
<dbReference type="PROSITE" id="PS50231">
    <property type="entry name" value="RICIN_B_LECTIN"/>
    <property type="match status" value="1"/>
</dbReference>
<dbReference type="InterPro" id="IPR000772">
    <property type="entry name" value="Ricin_B_lectin"/>
</dbReference>